<dbReference type="PANTHER" id="PTHR46401">
    <property type="entry name" value="GLYCOSYLTRANSFERASE WBBK-RELATED"/>
    <property type="match status" value="1"/>
</dbReference>
<evidence type="ECO:0000259" key="4">
    <source>
        <dbReference type="Pfam" id="PF13439"/>
    </source>
</evidence>
<protein>
    <submittedName>
        <fullName evidence="5">Glycosyltransferase</fullName>
        <ecNumber evidence="5">2.4.-.-</ecNumber>
    </submittedName>
</protein>
<evidence type="ECO:0000256" key="2">
    <source>
        <dbReference type="ARBA" id="ARBA00022679"/>
    </source>
</evidence>
<name>A0ABY5FXG9_9MICO</name>
<dbReference type="CDD" id="cd03809">
    <property type="entry name" value="GT4_MtfB-like"/>
    <property type="match status" value="1"/>
</dbReference>
<keyword evidence="2 5" id="KW-0808">Transferase</keyword>
<feature type="domain" description="Glycosyltransferase subfamily 4-like N-terminal" evidence="4">
    <location>
        <begin position="41"/>
        <end position="172"/>
    </location>
</feature>
<evidence type="ECO:0000313" key="6">
    <source>
        <dbReference type="Proteomes" id="UP001060039"/>
    </source>
</evidence>
<keyword evidence="1 5" id="KW-0328">Glycosyltransferase</keyword>
<feature type="domain" description="Glycosyl transferase family 1" evidence="3">
    <location>
        <begin position="194"/>
        <end position="345"/>
    </location>
</feature>
<gene>
    <name evidence="5" type="ORF">NNL39_02515</name>
</gene>
<dbReference type="SUPFAM" id="SSF53756">
    <property type="entry name" value="UDP-Glycosyltransferase/glycogen phosphorylase"/>
    <property type="match status" value="2"/>
</dbReference>
<sequence>MSVHVDLRCLQDPTHPERGIPTYTAQLAVATEAARAHRDLLWVLSADGPVPRGARDLLHSGRVVRDDDHAVRDGADVLHITSPFYGLPARIEPAPARYRATVATLYDLIPLRYPEVYLSSRHMVAAYRSRLELVRQADRVLSISRATTRDAIDLAGIDPGRIVTIGAGVSADHVPASDPSVAYDGARAALPDVRPGFVLYTGGWDFRKNLEGLLQGYAQLPRALRAQHQLVIVCSLQPQQREHLEHIARDLGVIDDFLLTGYVSDAVLIALYQSTALFVFPSLFEGFGLPVAEALACGAPCIVADTSSLVEIVPDPAGRFDPGDARSIADRMAAALTPGALRDDLLELAATQRYSWHDVAGRTLQAYDEAAPRRRAPLAARPRCRIALVSPMPPVASGVADYSARLLPELARHADVDVFAQAGADPIEVEGVRCFAAAALPAVRAAQGEYDDIVYSIGNSEYHYEVFAQARRHRGGTALLHDVALQGVLRLARTRRPDIVDVDALIALEALEAGDLVIEHAGYPAHRSPDYADLNRPLVRSIARRVDRLLVHSRFAASLARLELAPGDRADVQTVAFAHRTMPAPAEGPRDAVVSMGILSSVKQSVEVWEAFLLAATRHPHLVFALVGENHLDQQTLDRLQERARTTGVAGRVIATGRVSDAQYNAWLARAMVAVQLRATSRGESSAAVADCFAAGVPVIVSALGSALELPPGSVVRIPVTTRPDRIAAEIDDVISDPIRRQTLGSAARSHAVAHDFARAARDILIAGGADLSGVVSRTG</sequence>
<evidence type="ECO:0000256" key="1">
    <source>
        <dbReference type="ARBA" id="ARBA00022676"/>
    </source>
</evidence>
<dbReference type="InterPro" id="IPR001296">
    <property type="entry name" value="Glyco_trans_1"/>
</dbReference>
<dbReference type="Gene3D" id="3.40.50.2000">
    <property type="entry name" value="Glycogen Phosphorylase B"/>
    <property type="match status" value="3"/>
</dbReference>
<evidence type="ECO:0000313" key="5">
    <source>
        <dbReference type="EMBL" id="UTT63000.1"/>
    </source>
</evidence>
<dbReference type="Proteomes" id="UP001060039">
    <property type="component" value="Chromosome"/>
</dbReference>
<keyword evidence="6" id="KW-1185">Reference proteome</keyword>
<dbReference type="PANTHER" id="PTHR46401:SF2">
    <property type="entry name" value="GLYCOSYLTRANSFERASE WBBK-RELATED"/>
    <property type="match status" value="1"/>
</dbReference>
<dbReference type="CDD" id="cd03801">
    <property type="entry name" value="GT4_PimA-like"/>
    <property type="match status" value="1"/>
</dbReference>
<dbReference type="InterPro" id="IPR028098">
    <property type="entry name" value="Glyco_trans_4-like_N"/>
</dbReference>
<dbReference type="GO" id="GO:0016757">
    <property type="term" value="F:glycosyltransferase activity"/>
    <property type="evidence" value="ECO:0007669"/>
    <property type="project" value="UniProtKB-KW"/>
</dbReference>
<dbReference type="EC" id="2.4.-.-" evidence="5"/>
<dbReference type="EMBL" id="CP101497">
    <property type="protein sequence ID" value="UTT63000.1"/>
    <property type="molecule type" value="Genomic_DNA"/>
</dbReference>
<proteinExistence type="predicted"/>
<reference evidence="5" key="1">
    <citation type="submission" date="2022-07" db="EMBL/GenBank/DDBJ databases">
        <title>Taxonomic analysis of Microcella humidisoli nov. sp., isolated from riverside soil.</title>
        <authorList>
            <person name="Molina K.M."/>
            <person name="Kim S.B."/>
        </authorList>
    </citation>
    <scope>NUCLEOTIDE SEQUENCE</scope>
    <source>
        <strain evidence="5">MMS21-STM10</strain>
    </source>
</reference>
<accession>A0ABY5FXG9</accession>
<dbReference type="RefSeq" id="WP_255160133.1">
    <property type="nucleotide sequence ID" value="NZ_CP101497.1"/>
</dbReference>
<organism evidence="5 6">
    <name type="scientific">Microcella humidisoli</name>
    <dbReference type="NCBI Taxonomy" id="2963406"/>
    <lineage>
        <taxon>Bacteria</taxon>
        <taxon>Bacillati</taxon>
        <taxon>Actinomycetota</taxon>
        <taxon>Actinomycetes</taxon>
        <taxon>Micrococcales</taxon>
        <taxon>Microbacteriaceae</taxon>
        <taxon>Microcella</taxon>
    </lineage>
</organism>
<dbReference type="Pfam" id="PF13439">
    <property type="entry name" value="Glyco_transf_4"/>
    <property type="match status" value="1"/>
</dbReference>
<dbReference type="Pfam" id="PF00534">
    <property type="entry name" value="Glycos_transf_1"/>
    <property type="match status" value="2"/>
</dbReference>
<evidence type="ECO:0000259" key="3">
    <source>
        <dbReference type="Pfam" id="PF00534"/>
    </source>
</evidence>
<feature type="domain" description="Glycosyl transferase family 1" evidence="3">
    <location>
        <begin position="591"/>
        <end position="750"/>
    </location>
</feature>